<dbReference type="Gene3D" id="3.30.2350.10">
    <property type="entry name" value="Pseudouridine synthase"/>
    <property type="match status" value="1"/>
</dbReference>
<comment type="similarity">
    <text evidence="1">Belongs to the pseudouridine synthase RluA family.</text>
</comment>
<dbReference type="CDD" id="cd02869">
    <property type="entry name" value="PseudoU_synth_RluA_like"/>
    <property type="match status" value="1"/>
</dbReference>
<proteinExistence type="inferred from homology"/>
<dbReference type="PANTHER" id="PTHR21600">
    <property type="entry name" value="MITOCHONDRIAL RNA PSEUDOURIDINE SYNTHASE"/>
    <property type="match status" value="1"/>
</dbReference>
<dbReference type="InterPro" id="IPR020103">
    <property type="entry name" value="PsdUridine_synth_cat_dom_sf"/>
</dbReference>
<dbReference type="SUPFAM" id="SSF55120">
    <property type="entry name" value="Pseudouridine synthase"/>
    <property type="match status" value="1"/>
</dbReference>
<dbReference type="InParanoid" id="A0A6J0BK28"/>
<name>A0A6J0BK28_NEOLC</name>
<reference evidence="4" key="1">
    <citation type="submission" date="2025-08" db="UniProtKB">
        <authorList>
            <consortium name="RefSeq"/>
        </authorList>
    </citation>
    <scope>IDENTIFICATION</scope>
    <source>
        <tissue evidence="4">Thorax and Abdomen</tissue>
    </source>
</reference>
<protein>
    <submittedName>
        <fullName evidence="4">RNA pseudouridylate synthase domain-containing protein 1 isoform X1</fullName>
    </submittedName>
</protein>
<dbReference type="Proteomes" id="UP000829291">
    <property type="component" value="Chromosome 4"/>
</dbReference>
<organism evidence="4">
    <name type="scientific">Neodiprion lecontei</name>
    <name type="common">Redheaded pine sawfly</name>
    <dbReference type="NCBI Taxonomy" id="441921"/>
    <lineage>
        <taxon>Eukaryota</taxon>
        <taxon>Metazoa</taxon>
        <taxon>Ecdysozoa</taxon>
        <taxon>Arthropoda</taxon>
        <taxon>Hexapoda</taxon>
        <taxon>Insecta</taxon>
        <taxon>Pterygota</taxon>
        <taxon>Neoptera</taxon>
        <taxon>Endopterygota</taxon>
        <taxon>Hymenoptera</taxon>
        <taxon>Tenthredinoidea</taxon>
        <taxon>Diprionidae</taxon>
        <taxon>Diprioninae</taxon>
        <taxon>Neodiprion</taxon>
    </lineage>
</organism>
<evidence type="ECO:0000313" key="3">
    <source>
        <dbReference type="Proteomes" id="UP000829291"/>
    </source>
</evidence>
<keyword evidence="3" id="KW-1185">Reference proteome</keyword>
<dbReference type="PANTHER" id="PTHR21600:SF87">
    <property type="entry name" value="RNA PSEUDOURIDYLATE SYNTHASE DOMAIN-CONTAINING PROTEIN 1"/>
    <property type="match status" value="1"/>
</dbReference>
<dbReference type="AlphaFoldDB" id="A0A6J0BK28"/>
<evidence type="ECO:0000259" key="2">
    <source>
        <dbReference type="Pfam" id="PF00849"/>
    </source>
</evidence>
<dbReference type="RefSeq" id="XP_015514587.1">
    <property type="nucleotide sequence ID" value="XM_015659101.2"/>
</dbReference>
<feature type="domain" description="Pseudouridine synthase RsuA/RluA-like" evidence="2">
    <location>
        <begin position="17"/>
        <end position="183"/>
    </location>
</feature>
<dbReference type="GO" id="GO:0003723">
    <property type="term" value="F:RNA binding"/>
    <property type="evidence" value="ECO:0007669"/>
    <property type="project" value="InterPro"/>
</dbReference>
<gene>
    <name evidence="4" type="primary">LOC107220489</name>
</gene>
<dbReference type="InterPro" id="IPR006145">
    <property type="entry name" value="PsdUridine_synth_RsuA/RluA"/>
</dbReference>
<dbReference type="InterPro" id="IPR050188">
    <property type="entry name" value="RluA_PseudoU_synthase"/>
</dbReference>
<dbReference type="GO" id="GO:0000455">
    <property type="term" value="P:enzyme-directed rRNA pseudouridine synthesis"/>
    <property type="evidence" value="ECO:0007669"/>
    <property type="project" value="TreeGrafter"/>
</dbReference>
<sequence>MEGNENNTLDVLYRSNNFLVVNKPYDLVINSNNRNYKSTLQTEIQMMFPELVNPELRHEFHFVHRLDYATSGVICLALNKQAAKAATTAFESRKAKKYYLALVHGHINKSHVIISETIGEDIREKNGNHRMCTGGSAFCERPRDSRTVLLVLETGTRNGKPATKVLLCPKTGRRHQLRVHCSHIGHTIIGDYTYSERQDTEPHRTFLHSFRLILQNEVENLDVSTADPFSSSEAMNRWIPINSLQVLDSSVFATIDELTSDMS</sequence>
<evidence type="ECO:0000313" key="4">
    <source>
        <dbReference type="RefSeq" id="XP_015514587.1"/>
    </source>
</evidence>
<evidence type="ECO:0000256" key="1">
    <source>
        <dbReference type="ARBA" id="ARBA00010876"/>
    </source>
</evidence>
<dbReference type="GeneID" id="107220489"/>
<dbReference type="OrthoDB" id="418349at2759"/>
<dbReference type="GO" id="GO:0009982">
    <property type="term" value="F:pseudouridine synthase activity"/>
    <property type="evidence" value="ECO:0007669"/>
    <property type="project" value="InterPro"/>
</dbReference>
<accession>A0A6J0BK28</accession>
<dbReference type="Pfam" id="PF00849">
    <property type="entry name" value="PseudoU_synth_2"/>
    <property type="match status" value="1"/>
</dbReference>
<dbReference type="KEGG" id="nlo:107220489"/>